<evidence type="ECO:0000313" key="2">
    <source>
        <dbReference type="Proteomes" id="UP000229401"/>
    </source>
</evidence>
<accession>A0A2M7QIQ5</accession>
<name>A0A2M7QIQ5_9BACT</name>
<organism evidence="1 2">
    <name type="scientific">Candidatus Roizmanbacteria bacterium CG_4_10_14_0_8_um_filter_33_9</name>
    <dbReference type="NCBI Taxonomy" id="1974826"/>
    <lineage>
        <taxon>Bacteria</taxon>
        <taxon>Candidatus Roizmaniibacteriota</taxon>
    </lineage>
</organism>
<reference evidence="2" key="1">
    <citation type="submission" date="2017-09" db="EMBL/GenBank/DDBJ databases">
        <title>Depth-based differentiation of microbial function through sediment-hosted aquifers and enrichment of novel symbionts in the deep terrestrial subsurface.</title>
        <authorList>
            <person name="Probst A.J."/>
            <person name="Ladd B."/>
            <person name="Jarett J.K."/>
            <person name="Geller-Mcgrath D.E."/>
            <person name="Sieber C.M.K."/>
            <person name="Emerson J.B."/>
            <person name="Anantharaman K."/>
            <person name="Thomas B.C."/>
            <person name="Malmstrom R."/>
            <person name="Stieglmeier M."/>
            <person name="Klingl A."/>
            <person name="Woyke T."/>
            <person name="Ryan C.M."/>
            <person name="Banfield J.F."/>
        </authorList>
    </citation>
    <scope>NUCLEOTIDE SEQUENCE [LARGE SCALE GENOMIC DNA]</scope>
</reference>
<protein>
    <submittedName>
        <fullName evidence="1">Uncharacterized protein</fullName>
    </submittedName>
</protein>
<dbReference type="Proteomes" id="UP000229401">
    <property type="component" value="Unassembled WGS sequence"/>
</dbReference>
<proteinExistence type="predicted"/>
<sequence length="385" mass="42921">MSDRLSPDGRLLNPNILRRQDNRAASGGKAERQGVPISQRVVVSKERPKDQNVTLVKDTTYMLGREDPKSQLESLGKGYDTIDIVLERGLKNGEGHTLSRRQMSIAFAEEIEGRKTTEFLYVHNKASSGDILIFNRGYEQRDIPNSDGLRRLAKTSRYFNLGEEDDGGITTIENMSNTVLLVPLTSEKVLCVEVMGIGSEMTLDAWEIDRALYDNLRERALAREKAAEVPQKQAVRAYLEEPGDKPQIKLEPGKKYKVGRKTGDGSNQKAAEDAGFGFIEITGDHGQQSLSRDQLEIEVVGDPESPELRVKNTGRDHVTIYNEQGKVQDKLFGRIQQSKRAKRRTTIPVNAGLRLDCGLNSQFNLSLEPKVLSDGTVGLYVSEHP</sequence>
<dbReference type="AlphaFoldDB" id="A0A2M7QIQ5"/>
<dbReference type="EMBL" id="PFLI01000067">
    <property type="protein sequence ID" value="PIY72217.1"/>
    <property type="molecule type" value="Genomic_DNA"/>
</dbReference>
<evidence type="ECO:0000313" key="1">
    <source>
        <dbReference type="EMBL" id="PIY72217.1"/>
    </source>
</evidence>
<comment type="caution">
    <text evidence="1">The sequence shown here is derived from an EMBL/GenBank/DDBJ whole genome shotgun (WGS) entry which is preliminary data.</text>
</comment>
<gene>
    <name evidence="1" type="ORF">COY87_02095</name>
</gene>